<feature type="signal peptide" evidence="2">
    <location>
        <begin position="1"/>
        <end position="21"/>
    </location>
</feature>
<dbReference type="PANTHER" id="PTHR36933">
    <property type="entry name" value="SLL0788 PROTEIN"/>
    <property type="match status" value="1"/>
</dbReference>
<keyword evidence="2" id="KW-0732">Signal</keyword>
<dbReference type="AlphaFoldDB" id="A0A419R3Z5"/>
<reference evidence="4 5" key="1">
    <citation type="submission" date="2018-09" db="EMBL/GenBank/DDBJ databases">
        <title>Altererythrobacter sp.Ery1 and Ery12, the genome sequencing of novel strains in genus Alterythrobacter.</title>
        <authorList>
            <person name="Cheng H."/>
            <person name="Wu Y.-H."/>
            <person name="Fang C."/>
            <person name="Xu X.-W."/>
        </authorList>
    </citation>
    <scope>NUCLEOTIDE SEQUENCE [LARGE SCALE GENOMIC DNA]</scope>
    <source>
        <strain evidence="4 5">Ery12</strain>
    </source>
</reference>
<organism evidence="4 5">
    <name type="scientific">Tsuneonella suprasediminis</name>
    <dbReference type="NCBI Taxonomy" id="2306996"/>
    <lineage>
        <taxon>Bacteria</taxon>
        <taxon>Pseudomonadati</taxon>
        <taxon>Pseudomonadota</taxon>
        <taxon>Alphaproteobacteria</taxon>
        <taxon>Sphingomonadales</taxon>
        <taxon>Erythrobacteraceae</taxon>
        <taxon>Tsuneonella</taxon>
    </lineage>
</organism>
<proteinExistence type="predicted"/>
<gene>
    <name evidence="4" type="ORF">D6858_03875</name>
</gene>
<feature type="domain" description="DUF305" evidence="3">
    <location>
        <begin position="31"/>
        <end position="101"/>
    </location>
</feature>
<dbReference type="Pfam" id="PF03713">
    <property type="entry name" value="DUF305"/>
    <property type="match status" value="1"/>
</dbReference>
<feature type="compositionally biased region" description="Polar residues" evidence="1">
    <location>
        <begin position="113"/>
        <end position="122"/>
    </location>
</feature>
<evidence type="ECO:0000313" key="4">
    <source>
        <dbReference type="EMBL" id="RJX69052.1"/>
    </source>
</evidence>
<dbReference type="InterPro" id="IPR005183">
    <property type="entry name" value="DUF305_CopM-like"/>
</dbReference>
<dbReference type="OrthoDB" id="517560at2"/>
<dbReference type="Proteomes" id="UP000284322">
    <property type="component" value="Unassembled WGS sequence"/>
</dbReference>
<evidence type="ECO:0000259" key="3">
    <source>
        <dbReference type="Pfam" id="PF03713"/>
    </source>
</evidence>
<comment type="caution">
    <text evidence="4">The sequence shown here is derived from an EMBL/GenBank/DDBJ whole genome shotgun (WGS) entry which is preliminary data.</text>
</comment>
<name>A0A419R3Z5_9SPHN</name>
<evidence type="ECO:0000256" key="1">
    <source>
        <dbReference type="SAM" id="MobiDB-lite"/>
    </source>
</evidence>
<accession>A0A419R3Z5</accession>
<evidence type="ECO:0000313" key="5">
    <source>
        <dbReference type="Proteomes" id="UP000284322"/>
    </source>
</evidence>
<protein>
    <submittedName>
        <fullName evidence="4">DUF305 domain-containing protein</fullName>
    </submittedName>
</protein>
<feature type="region of interest" description="Disordered" evidence="1">
    <location>
        <begin position="102"/>
        <end position="122"/>
    </location>
</feature>
<dbReference type="Gene3D" id="1.20.1260.10">
    <property type="match status" value="1"/>
</dbReference>
<evidence type="ECO:0000256" key="2">
    <source>
        <dbReference type="SAM" id="SignalP"/>
    </source>
</evidence>
<dbReference type="InterPro" id="IPR012347">
    <property type="entry name" value="Ferritin-like"/>
</dbReference>
<dbReference type="PANTHER" id="PTHR36933:SF1">
    <property type="entry name" value="SLL0788 PROTEIN"/>
    <property type="match status" value="1"/>
</dbReference>
<dbReference type="EMBL" id="RAHJ01000014">
    <property type="protein sequence ID" value="RJX69052.1"/>
    <property type="molecule type" value="Genomic_DNA"/>
</dbReference>
<feature type="chain" id="PRO_5019166220" evidence="2">
    <location>
        <begin position="22"/>
        <end position="122"/>
    </location>
</feature>
<sequence length="122" mass="13557">MPLRYTIVPAALLLSAAGPHAQPPGPFYSEMDTAMSRMMAQMHVEPTGDVDRDFVRMMVPHHQGAIEMAVAQLKYGKDPVLKRIAQEIIIEQRQEIDVMKMAVGDPLPPSNPVPTQQRKSNP</sequence>
<keyword evidence="5" id="KW-1185">Reference proteome</keyword>